<feature type="compositionally biased region" description="Polar residues" evidence="1">
    <location>
        <begin position="11"/>
        <end position="22"/>
    </location>
</feature>
<organism evidence="2 4">
    <name type="scientific">Didymodactylos carnosus</name>
    <dbReference type="NCBI Taxonomy" id="1234261"/>
    <lineage>
        <taxon>Eukaryota</taxon>
        <taxon>Metazoa</taxon>
        <taxon>Spiralia</taxon>
        <taxon>Gnathifera</taxon>
        <taxon>Rotifera</taxon>
        <taxon>Eurotatoria</taxon>
        <taxon>Bdelloidea</taxon>
        <taxon>Philodinida</taxon>
        <taxon>Philodinidae</taxon>
        <taxon>Didymodactylos</taxon>
    </lineage>
</organism>
<gene>
    <name evidence="2" type="ORF">GPM918_LOCUS37938</name>
    <name evidence="3" type="ORF">SRO942_LOCUS38726</name>
</gene>
<evidence type="ECO:0000313" key="4">
    <source>
        <dbReference type="Proteomes" id="UP000663829"/>
    </source>
</evidence>
<feature type="region of interest" description="Disordered" evidence="1">
    <location>
        <begin position="1"/>
        <end position="22"/>
    </location>
</feature>
<feature type="compositionally biased region" description="Gly residues" evidence="1">
    <location>
        <begin position="75"/>
        <end position="84"/>
    </location>
</feature>
<dbReference type="Proteomes" id="UP000663829">
    <property type="component" value="Unassembled WGS sequence"/>
</dbReference>
<proteinExistence type="predicted"/>
<reference evidence="2" key="1">
    <citation type="submission" date="2021-02" db="EMBL/GenBank/DDBJ databases">
        <authorList>
            <person name="Nowell W R."/>
        </authorList>
    </citation>
    <scope>NUCLEOTIDE SEQUENCE</scope>
</reference>
<feature type="region of interest" description="Disordered" evidence="1">
    <location>
        <begin position="45"/>
        <end position="92"/>
    </location>
</feature>
<accession>A0A815VCT6</accession>
<name>A0A815VCT6_9BILA</name>
<evidence type="ECO:0000313" key="3">
    <source>
        <dbReference type="EMBL" id="CAF4388089.1"/>
    </source>
</evidence>
<dbReference type="EMBL" id="CAJNOQ010024588">
    <property type="protein sequence ID" value="CAF1528893.1"/>
    <property type="molecule type" value="Genomic_DNA"/>
</dbReference>
<sequence length="92" mass="9259">MMVAMPPDANVSGQLDNSSTSKGFHLKASDDFEVGASGGGFNLTAGDANVSGQLDNSSTSKGFHLKAGDDFEVGASGGKSGGGFNPQKKAKY</sequence>
<feature type="compositionally biased region" description="Polar residues" evidence="1">
    <location>
        <begin position="50"/>
        <end position="61"/>
    </location>
</feature>
<protein>
    <submittedName>
        <fullName evidence="2">Uncharacterized protein</fullName>
    </submittedName>
</protein>
<dbReference type="AlphaFoldDB" id="A0A815VCT6"/>
<evidence type="ECO:0000256" key="1">
    <source>
        <dbReference type="SAM" id="MobiDB-lite"/>
    </source>
</evidence>
<evidence type="ECO:0000313" key="2">
    <source>
        <dbReference type="EMBL" id="CAF1528893.1"/>
    </source>
</evidence>
<keyword evidence="4" id="KW-1185">Reference proteome</keyword>
<dbReference type="Proteomes" id="UP000681722">
    <property type="component" value="Unassembled WGS sequence"/>
</dbReference>
<comment type="caution">
    <text evidence="2">The sequence shown here is derived from an EMBL/GenBank/DDBJ whole genome shotgun (WGS) entry which is preliminary data.</text>
</comment>
<dbReference type="EMBL" id="CAJOBC010090161">
    <property type="protein sequence ID" value="CAF4388089.1"/>
    <property type="molecule type" value="Genomic_DNA"/>
</dbReference>